<dbReference type="AlphaFoldDB" id="A0A8S1VV05"/>
<keyword evidence="2" id="KW-1185">Reference proteome</keyword>
<evidence type="ECO:0000313" key="1">
    <source>
        <dbReference type="EMBL" id="CAD8180073.1"/>
    </source>
</evidence>
<sequence length="107" mass="12654">MTIFTQKWNHLQIIQRGYCGLIQSMFQSPKDSIFYKCAFDQYLLDTHRGNKVIVLNFKFQTEYGEIFYNQGTILQCSRGNQIILLNCNFLSWNDIILNINQWLCSLS</sequence>
<protein>
    <submittedName>
        <fullName evidence="1">Uncharacterized protein</fullName>
    </submittedName>
</protein>
<dbReference type="Proteomes" id="UP000689195">
    <property type="component" value="Unassembled WGS sequence"/>
</dbReference>
<comment type="caution">
    <text evidence="1">The sequence shown here is derived from an EMBL/GenBank/DDBJ whole genome shotgun (WGS) entry which is preliminary data.</text>
</comment>
<organism evidence="1 2">
    <name type="scientific">Paramecium pentaurelia</name>
    <dbReference type="NCBI Taxonomy" id="43138"/>
    <lineage>
        <taxon>Eukaryota</taxon>
        <taxon>Sar</taxon>
        <taxon>Alveolata</taxon>
        <taxon>Ciliophora</taxon>
        <taxon>Intramacronucleata</taxon>
        <taxon>Oligohymenophorea</taxon>
        <taxon>Peniculida</taxon>
        <taxon>Parameciidae</taxon>
        <taxon>Paramecium</taxon>
    </lineage>
</organism>
<accession>A0A8S1VV05</accession>
<dbReference type="EMBL" id="CAJJDO010000073">
    <property type="protein sequence ID" value="CAD8180073.1"/>
    <property type="molecule type" value="Genomic_DNA"/>
</dbReference>
<gene>
    <name evidence="1" type="ORF">PPENT_87.1.T0730141</name>
</gene>
<name>A0A8S1VV05_9CILI</name>
<reference evidence="1" key="1">
    <citation type="submission" date="2021-01" db="EMBL/GenBank/DDBJ databases">
        <authorList>
            <consortium name="Genoscope - CEA"/>
            <person name="William W."/>
        </authorList>
    </citation>
    <scope>NUCLEOTIDE SEQUENCE</scope>
</reference>
<evidence type="ECO:0000313" key="2">
    <source>
        <dbReference type="Proteomes" id="UP000689195"/>
    </source>
</evidence>
<proteinExistence type="predicted"/>